<feature type="signal peptide" evidence="1">
    <location>
        <begin position="1"/>
        <end position="15"/>
    </location>
</feature>
<dbReference type="Proteomes" id="UP000663831">
    <property type="component" value="Unassembled WGS sequence"/>
</dbReference>
<reference evidence="2" key="1">
    <citation type="submission" date="2021-01" db="EMBL/GenBank/DDBJ databases">
        <authorList>
            <person name="Kaushik A."/>
        </authorList>
    </citation>
    <scope>NUCLEOTIDE SEQUENCE</scope>
    <source>
        <strain evidence="2">AG3-1AP</strain>
    </source>
</reference>
<organism evidence="2 3">
    <name type="scientific">Rhizoctonia solani</name>
    <dbReference type="NCBI Taxonomy" id="456999"/>
    <lineage>
        <taxon>Eukaryota</taxon>
        <taxon>Fungi</taxon>
        <taxon>Dikarya</taxon>
        <taxon>Basidiomycota</taxon>
        <taxon>Agaricomycotina</taxon>
        <taxon>Agaricomycetes</taxon>
        <taxon>Cantharellales</taxon>
        <taxon>Ceratobasidiaceae</taxon>
        <taxon>Rhizoctonia</taxon>
    </lineage>
</organism>
<comment type="caution">
    <text evidence="2">The sequence shown here is derived from an EMBL/GenBank/DDBJ whole genome shotgun (WGS) entry which is preliminary data.</text>
</comment>
<feature type="non-terminal residue" evidence="2">
    <location>
        <position position="1"/>
    </location>
</feature>
<sequence>ALLLIVLWYIHSKNAMPEWPNSPIRLETPWDTHTPKRPDTRKCTQATNLNPRRASSARDVRSRVPVCALPLTTTQPPCPTSQVSPQLVTYAMSMNTGYQLEPGRRIGLPLTQLLCELPTRQFTFVDVQHTPIDRERGLDSTIVPVSNRPMIPGWPSHSSLFRLQLRGPNAHQFATHHRPSQRVPRILTPAVAREAYLLVSHRRETTWAEVELH</sequence>
<protein>
    <submittedName>
        <fullName evidence="2">Uncharacterized protein</fullName>
    </submittedName>
</protein>
<feature type="chain" id="PRO_5034865797" evidence="1">
    <location>
        <begin position="16"/>
        <end position="213"/>
    </location>
</feature>
<dbReference type="AlphaFoldDB" id="A0A8H3H0J1"/>
<evidence type="ECO:0000313" key="3">
    <source>
        <dbReference type="Proteomes" id="UP000663831"/>
    </source>
</evidence>
<keyword evidence="1" id="KW-0732">Signal</keyword>
<evidence type="ECO:0000313" key="2">
    <source>
        <dbReference type="EMBL" id="CAE6474376.1"/>
    </source>
</evidence>
<dbReference type="EMBL" id="CAJMWV010003011">
    <property type="protein sequence ID" value="CAE6474376.1"/>
    <property type="molecule type" value="Genomic_DNA"/>
</dbReference>
<accession>A0A8H3H0J1</accession>
<evidence type="ECO:0000256" key="1">
    <source>
        <dbReference type="SAM" id="SignalP"/>
    </source>
</evidence>
<proteinExistence type="predicted"/>
<name>A0A8H3H0J1_9AGAM</name>
<gene>
    <name evidence="2" type="ORF">RDB_LOCUS90606</name>
</gene>